<dbReference type="GO" id="GO:0019776">
    <property type="term" value="F:Atg8-family ligase activity"/>
    <property type="evidence" value="ECO:0007669"/>
    <property type="project" value="TreeGrafter"/>
</dbReference>
<dbReference type="Pfam" id="PF04106">
    <property type="entry name" value="ATG5_UblB"/>
    <property type="match status" value="1"/>
</dbReference>
<dbReference type="GO" id="GO:0005776">
    <property type="term" value="C:autophagosome"/>
    <property type="evidence" value="ECO:0007669"/>
    <property type="project" value="TreeGrafter"/>
</dbReference>
<evidence type="ECO:0000256" key="4">
    <source>
        <dbReference type="ARBA" id="ARBA00022448"/>
    </source>
</evidence>
<dbReference type="Pfam" id="PF20638">
    <property type="entry name" value="ATG5_UblA"/>
    <property type="match status" value="1"/>
</dbReference>
<keyword evidence="7" id="KW-0653">Protein transport</keyword>
<dbReference type="InterPro" id="IPR048940">
    <property type="entry name" value="ATG5_HBR"/>
</dbReference>
<dbReference type="GO" id="GO:0034727">
    <property type="term" value="P:piecemeal microautophagy of the nucleus"/>
    <property type="evidence" value="ECO:0007669"/>
    <property type="project" value="TreeGrafter"/>
</dbReference>
<reference evidence="15 16" key="1">
    <citation type="journal article" date="2016" name="Nat. Commun.">
        <title>Ectomycorrhizal ecology is imprinted in the genome of the dominant symbiotic fungus Cenococcum geophilum.</title>
        <authorList>
            <consortium name="DOE Joint Genome Institute"/>
            <person name="Peter M."/>
            <person name="Kohler A."/>
            <person name="Ohm R.A."/>
            <person name="Kuo A."/>
            <person name="Krutzmann J."/>
            <person name="Morin E."/>
            <person name="Arend M."/>
            <person name="Barry K.W."/>
            <person name="Binder M."/>
            <person name="Choi C."/>
            <person name="Clum A."/>
            <person name="Copeland A."/>
            <person name="Grisel N."/>
            <person name="Haridas S."/>
            <person name="Kipfer T."/>
            <person name="LaButti K."/>
            <person name="Lindquist E."/>
            <person name="Lipzen A."/>
            <person name="Maire R."/>
            <person name="Meier B."/>
            <person name="Mihaltcheva S."/>
            <person name="Molinier V."/>
            <person name="Murat C."/>
            <person name="Poggeler S."/>
            <person name="Quandt C.A."/>
            <person name="Sperisen C."/>
            <person name="Tritt A."/>
            <person name="Tisserant E."/>
            <person name="Crous P.W."/>
            <person name="Henrissat B."/>
            <person name="Nehls U."/>
            <person name="Egli S."/>
            <person name="Spatafora J.W."/>
            <person name="Grigoriev I.V."/>
            <person name="Martin F.M."/>
        </authorList>
    </citation>
    <scope>NUCLEOTIDE SEQUENCE [LARGE SCALE GENOMIC DNA]</scope>
    <source>
        <strain evidence="15 16">CBS 207.34</strain>
    </source>
</reference>
<dbReference type="InterPro" id="IPR042526">
    <property type="entry name" value="Atg5_HR"/>
</dbReference>
<accession>A0A8E2EWM9</accession>
<dbReference type="OrthoDB" id="272162at2759"/>
<comment type="subcellular location">
    <subcellularLocation>
        <location evidence="1 11">Preautophagosomal structure membrane</location>
        <topology evidence="1 11">Peripheral membrane protein</topology>
    </subcellularLocation>
</comment>
<evidence type="ECO:0000256" key="3">
    <source>
        <dbReference type="ARBA" id="ARBA00015616"/>
    </source>
</evidence>
<dbReference type="FunFam" id="3.10.20.90:FF:000290">
    <property type="entry name" value="Autophagy protein 5"/>
    <property type="match status" value="1"/>
</dbReference>
<evidence type="ECO:0000256" key="9">
    <source>
        <dbReference type="ARBA" id="ARBA00023136"/>
    </source>
</evidence>
<dbReference type="Pfam" id="PF20637">
    <property type="entry name" value="ATG5_HBR"/>
    <property type="match status" value="1"/>
</dbReference>
<evidence type="ECO:0000256" key="11">
    <source>
        <dbReference type="RuleBase" id="RU361202"/>
    </source>
</evidence>
<feature type="domain" description="Autophagy protein ATG5 UblB" evidence="12">
    <location>
        <begin position="216"/>
        <end position="313"/>
    </location>
</feature>
<dbReference type="Gene3D" id="1.10.246.190">
    <property type="entry name" value="Autophagy protein Apg5, helix rich domain"/>
    <property type="match status" value="1"/>
</dbReference>
<evidence type="ECO:0000256" key="2">
    <source>
        <dbReference type="ARBA" id="ARBA00006910"/>
    </source>
</evidence>
<dbReference type="InterPro" id="IPR048318">
    <property type="entry name" value="ATG5_UblB"/>
</dbReference>
<name>A0A8E2EWM9_9PEZI</name>
<dbReference type="InterPro" id="IPR007239">
    <property type="entry name" value="Atg5"/>
</dbReference>
<comment type="similarity">
    <text evidence="2 11">Belongs to the ATG5 family.</text>
</comment>
<comment type="function">
    <text evidence="10">Involved in cytoplasm to vacuole transport (Cvt) and autophagic vesicle formation. Autophagy is essential for maintenance of amino acid levels and protein synthesis under nitrogen starvation. Required for selective autophagic degradation of the nucleus (nucleophagy). Also required for mitophagy, which eliminates defective or superfluous mitochondria in order to fulfill cellular energy requirements and prevent excess ROS production. Conjugation with ATG12, through a ubiquitin-like conjugating system involving ATG7 as an E1-like activating enzyme and ATG10 as an E2-like conjugating enzyme, is essential for its function. The ATG12-ATG5 conjugate acts as an E3-like enzyme which is required for lipidation of ATG8 and ATG8 association to the vesicle membranes.</text>
</comment>
<evidence type="ECO:0000259" key="13">
    <source>
        <dbReference type="Pfam" id="PF20637"/>
    </source>
</evidence>
<keyword evidence="4 11" id="KW-0813">Transport</keyword>
<gene>
    <name evidence="15" type="ORF">AOQ84DRAFT_343577</name>
</gene>
<keyword evidence="8 11" id="KW-0072">Autophagy</keyword>
<evidence type="ECO:0000259" key="12">
    <source>
        <dbReference type="Pfam" id="PF04106"/>
    </source>
</evidence>
<evidence type="ECO:0000256" key="10">
    <source>
        <dbReference type="ARBA" id="ARBA00024770"/>
    </source>
</evidence>
<dbReference type="Gene3D" id="3.10.20.90">
    <property type="entry name" value="Phosphatidylinositol 3-kinase Catalytic Subunit, Chain A, domain 1"/>
    <property type="match status" value="1"/>
</dbReference>
<evidence type="ECO:0000313" key="16">
    <source>
        <dbReference type="Proteomes" id="UP000250140"/>
    </source>
</evidence>
<keyword evidence="9 11" id="KW-0472">Membrane</keyword>
<feature type="domain" description="Autophagy protein ATG5 alpha-helical bundle region" evidence="13">
    <location>
        <begin position="152"/>
        <end position="208"/>
    </location>
</feature>
<dbReference type="InterPro" id="IPR048939">
    <property type="entry name" value="ATG5_UblA"/>
</dbReference>
<dbReference type="GO" id="GO:0000422">
    <property type="term" value="P:autophagy of mitochondrion"/>
    <property type="evidence" value="ECO:0007669"/>
    <property type="project" value="TreeGrafter"/>
</dbReference>
<evidence type="ECO:0000313" key="15">
    <source>
        <dbReference type="EMBL" id="OCL06250.1"/>
    </source>
</evidence>
<proteinExistence type="inferred from homology"/>
<evidence type="ECO:0000256" key="7">
    <source>
        <dbReference type="ARBA" id="ARBA00022927"/>
    </source>
</evidence>
<dbReference type="GO" id="GO:0044233">
    <property type="term" value="C:mitochondria-associated endoplasmic reticulum membrane contact site"/>
    <property type="evidence" value="ECO:0007669"/>
    <property type="project" value="TreeGrafter"/>
</dbReference>
<dbReference type="FunFam" id="3.10.20.620:FF:000004">
    <property type="entry name" value="Autophagy protein 5"/>
    <property type="match status" value="1"/>
</dbReference>
<evidence type="ECO:0000256" key="1">
    <source>
        <dbReference type="ARBA" id="ARBA00004623"/>
    </source>
</evidence>
<dbReference type="Gene3D" id="3.10.20.620">
    <property type="match status" value="1"/>
</dbReference>
<protein>
    <recommendedName>
        <fullName evidence="3 11">Autophagy protein 5</fullName>
    </recommendedName>
</protein>
<organism evidence="15 16">
    <name type="scientific">Glonium stellatum</name>
    <dbReference type="NCBI Taxonomy" id="574774"/>
    <lineage>
        <taxon>Eukaryota</taxon>
        <taxon>Fungi</taxon>
        <taxon>Dikarya</taxon>
        <taxon>Ascomycota</taxon>
        <taxon>Pezizomycotina</taxon>
        <taxon>Dothideomycetes</taxon>
        <taxon>Pleosporomycetidae</taxon>
        <taxon>Gloniales</taxon>
        <taxon>Gloniaceae</taxon>
        <taxon>Glonium</taxon>
    </lineage>
</organism>
<evidence type="ECO:0000256" key="6">
    <source>
        <dbReference type="ARBA" id="ARBA00022843"/>
    </source>
</evidence>
<dbReference type="PANTHER" id="PTHR13040:SF2">
    <property type="entry name" value="AUTOPHAGY PROTEIN 5"/>
    <property type="match status" value="1"/>
</dbReference>
<dbReference type="GO" id="GO:0006995">
    <property type="term" value="P:cellular response to nitrogen starvation"/>
    <property type="evidence" value="ECO:0007669"/>
    <property type="project" value="TreeGrafter"/>
</dbReference>
<dbReference type="GO" id="GO:0061908">
    <property type="term" value="C:phagophore"/>
    <property type="evidence" value="ECO:0007669"/>
    <property type="project" value="TreeGrafter"/>
</dbReference>
<dbReference type="AlphaFoldDB" id="A0A8E2EWM9"/>
<keyword evidence="5 11" id="KW-1017">Isopeptide bond</keyword>
<dbReference type="GO" id="GO:0015031">
    <property type="term" value="P:protein transport"/>
    <property type="evidence" value="ECO:0007669"/>
    <property type="project" value="UniProtKB-KW"/>
</dbReference>
<dbReference type="Proteomes" id="UP000250140">
    <property type="component" value="Unassembled WGS sequence"/>
</dbReference>
<keyword evidence="16" id="KW-1185">Reference proteome</keyword>
<dbReference type="EMBL" id="KV750105">
    <property type="protein sequence ID" value="OCL06250.1"/>
    <property type="molecule type" value="Genomic_DNA"/>
</dbReference>
<evidence type="ECO:0000256" key="8">
    <source>
        <dbReference type="ARBA" id="ARBA00023006"/>
    </source>
</evidence>
<sequence>MSGRNLSSLQKKVWGGSIPLEIRLVSSECRTFDHSDPYLIQFPRLSYLPFLLPRLHAFFSSFLIDPDVSFSEGWLSYEDVPLKWHYPVGLLYDLYSGSEPAYPAGRGNLGTKEPSVSNEESRAENDILPWQLTVHFTEWPVEQLFKLDAEGRVLHDSFINSVKEADFLRNGTAKVVMSLSKDDSTQLWQSVEKHDLPMFNAVNQKLLNPQGSNLRHLPVKLYLPHATPSITEEKPMPGSLRVVQALITPALSSRQPQTLGTALNSILPTLFPSRRSPLLAQAVLHGAVVPLSANVEDLVRAATYADGWLHLVIVMMS</sequence>
<dbReference type="GO" id="GO:0034274">
    <property type="term" value="C:Atg12-Atg5-Atg16 complex"/>
    <property type="evidence" value="ECO:0007669"/>
    <property type="project" value="TreeGrafter"/>
</dbReference>
<dbReference type="PANTHER" id="PTHR13040">
    <property type="entry name" value="AUTOPHAGY PROTEIN 5"/>
    <property type="match status" value="1"/>
</dbReference>
<comment type="subunit">
    <text evidence="11">Conjugated with ATG12.</text>
</comment>
<feature type="domain" description="Autophagy protein ATG5 UblA" evidence="14">
    <location>
        <begin position="13"/>
        <end position="136"/>
    </location>
</feature>
<evidence type="ECO:0000259" key="14">
    <source>
        <dbReference type="Pfam" id="PF20638"/>
    </source>
</evidence>
<evidence type="ECO:0000256" key="5">
    <source>
        <dbReference type="ARBA" id="ARBA00022499"/>
    </source>
</evidence>
<dbReference type="InterPro" id="IPR042527">
    <property type="entry name" value="Atg5_UblA_dom_sf"/>
</dbReference>
<dbReference type="GO" id="GO:0034045">
    <property type="term" value="C:phagophore assembly site membrane"/>
    <property type="evidence" value="ECO:0007669"/>
    <property type="project" value="UniProtKB-SubCell"/>
</dbReference>
<keyword evidence="6 11" id="KW-0832">Ubl conjugation</keyword>